<evidence type="ECO:0000313" key="3">
    <source>
        <dbReference type="Proteomes" id="UP000019132"/>
    </source>
</evidence>
<dbReference type="InParanoid" id="K3WPX6"/>
<protein>
    <submittedName>
        <fullName evidence="2">Uncharacterized protein</fullName>
    </submittedName>
</protein>
<dbReference type="HOGENOM" id="CLU_601988_0_0_1"/>
<feature type="region of interest" description="Disordered" evidence="1">
    <location>
        <begin position="518"/>
        <end position="564"/>
    </location>
</feature>
<dbReference type="AlphaFoldDB" id="K3WPX6"/>
<sequence>MMQQQKQQKQQKQQRGTNFTVVIQQISAGKRAVVGLQKQRVSTHHVLHLADVSRSFFKMTCWGEAVPILPLDDHAPEDIALRVGDIVLFTNCQVKSFRGNIEVQFLRASSNVQLLYWKDRYFNTRDVRLKDLYSMIEWYKQHRREFLFMTSDSGDGSSTSYSSEGFAADLAHSSSMHTKIRDLRKNMVANVVYRLRDLKPSESAAMGANLVLLHGHIHTSRAIESTDFDGHAETKFVAQLLAHPGVIEIKGIVISLDGLSNRLLANTTPQTQFEFIDAPSKDKDAREICKRLGAKKLIAPVLSTSPAVFGSLEELENSSSFDDLIVLDNLRIEQICVGQRVGSATRVLSQFAQLLVESYCSVCDGILPELQLNAIPPLYGPCTRRCRVRNGKKERLWRYRRFQMVVRDAHHQRLQLEVEPCAMFEFMGNIEAKMLIHPHIDGQQPPFNVKCAVSSLLNALVDDASQMFRAEIRRDHIGAWQPGETIRDNSVNISQNASQQQNAKIQVKDWEKKTIGSGKSGFALERPVSGDRQTGNEKQVHDQVNAPSTKQNNLARDNGITKIY</sequence>
<dbReference type="EMBL" id="GL376560">
    <property type="status" value="NOT_ANNOTATED_CDS"/>
    <property type="molecule type" value="Genomic_DNA"/>
</dbReference>
<reference evidence="2" key="3">
    <citation type="submission" date="2015-02" db="UniProtKB">
        <authorList>
            <consortium name="EnsemblProtists"/>
        </authorList>
    </citation>
    <scope>IDENTIFICATION</scope>
    <source>
        <strain evidence="2">DAOM BR144</strain>
    </source>
</reference>
<evidence type="ECO:0000256" key="1">
    <source>
        <dbReference type="SAM" id="MobiDB-lite"/>
    </source>
</evidence>
<keyword evidence="3" id="KW-1185">Reference proteome</keyword>
<organism evidence="2 3">
    <name type="scientific">Globisporangium ultimum (strain ATCC 200006 / CBS 805.95 / DAOM BR144)</name>
    <name type="common">Pythium ultimum</name>
    <dbReference type="NCBI Taxonomy" id="431595"/>
    <lineage>
        <taxon>Eukaryota</taxon>
        <taxon>Sar</taxon>
        <taxon>Stramenopiles</taxon>
        <taxon>Oomycota</taxon>
        <taxon>Peronosporomycetes</taxon>
        <taxon>Pythiales</taxon>
        <taxon>Pythiaceae</taxon>
        <taxon>Globisporangium</taxon>
    </lineage>
</organism>
<dbReference type="Gene3D" id="2.40.50.140">
    <property type="entry name" value="Nucleic acid-binding proteins"/>
    <property type="match status" value="1"/>
</dbReference>
<accession>K3WPX6</accession>
<dbReference type="InterPro" id="IPR012340">
    <property type="entry name" value="NA-bd_OB-fold"/>
</dbReference>
<reference evidence="3" key="2">
    <citation type="submission" date="2010-04" db="EMBL/GenBank/DDBJ databases">
        <authorList>
            <person name="Buell R."/>
            <person name="Hamilton J."/>
            <person name="Hostetler J."/>
        </authorList>
    </citation>
    <scope>NUCLEOTIDE SEQUENCE [LARGE SCALE GENOMIC DNA]</scope>
    <source>
        <strain evidence="3">DAOM:BR144</strain>
    </source>
</reference>
<dbReference type="eggNOG" id="ENOG502S4E1">
    <property type="taxonomic scope" value="Eukaryota"/>
</dbReference>
<dbReference type="OMA" id="MIEWYKQ"/>
<reference evidence="3" key="1">
    <citation type="journal article" date="2010" name="Genome Biol.">
        <title>Genome sequence of the necrotrophic plant pathogen Pythium ultimum reveals original pathogenicity mechanisms and effector repertoire.</title>
        <authorList>
            <person name="Levesque C.A."/>
            <person name="Brouwer H."/>
            <person name="Cano L."/>
            <person name="Hamilton J.P."/>
            <person name="Holt C."/>
            <person name="Huitema E."/>
            <person name="Raffaele S."/>
            <person name="Robideau G.P."/>
            <person name="Thines M."/>
            <person name="Win J."/>
            <person name="Zerillo M.M."/>
            <person name="Beakes G.W."/>
            <person name="Boore J.L."/>
            <person name="Busam D."/>
            <person name="Dumas B."/>
            <person name="Ferriera S."/>
            <person name="Fuerstenberg S.I."/>
            <person name="Gachon C.M."/>
            <person name="Gaulin E."/>
            <person name="Govers F."/>
            <person name="Grenville-Briggs L."/>
            <person name="Horner N."/>
            <person name="Hostetler J."/>
            <person name="Jiang R.H."/>
            <person name="Johnson J."/>
            <person name="Krajaejun T."/>
            <person name="Lin H."/>
            <person name="Meijer H.J."/>
            <person name="Moore B."/>
            <person name="Morris P."/>
            <person name="Phuntmart V."/>
            <person name="Puiu D."/>
            <person name="Shetty J."/>
            <person name="Stajich J.E."/>
            <person name="Tripathy S."/>
            <person name="Wawra S."/>
            <person name="van West P."/>
            <person name="Whitty B.R."/>
            <person name="Coutinho P.M."/>
            <person name="Henrissat B."/>
            <person name="Martin F."/>
            <person name="Thomas P.D."/>
            <person name="Tyler B.M."/>
            <person name="De Vries R.P."/>
            <person name="Kamoun S."/>
            <person name="Yandell M."/>
            <person name="Tisserat N."/>
            <person name="Buell C.R."/>
        </authorList>
    </citation>
    <scope>NUCLEOTIDE SEQUENCE</scope>
    <source>
        <strain evidence="3">DAOM:BR144</strain>
    </source>
</reference>
<dbReference type="VEuPathDB" id="FungiDB:PYU1_G007003"/>
<dbReference type="EnsemblProtists" id="PYU1_T007018">
    <property type="protein sequence ID" value="PYU1_T007018"/>
    <property type="gene ID" value="PYU1_G007003"/>
</dbReference>
<dbReference type="Proteomes" id="UP000019132">
    <property type="component" value="Unassembled WGS sequence"/>
</dbReference>
<feature type="compositionally biased region" description="Polar residues" evidence="1">
    <location>
        <begin position="545"/>
        <end position="555"/>
    </location>
</feature>
<proteinExistence type="predicted"/>
<evidence type="ECO:0000313" key="2">
    <source>
        <dbReference type="EnsemblProtists" id="PYU1_T007018"/>
    </source>
</evidence>
<name>K3WPX6_GLOUD</name>